<feature type="compositionally biased region" description="Basic and acidic residues" evidence="1">
    <location>
        <begin position="105"/>
        <end position="125"/>
    </location>
</feature>
<evidence type="ECO:0000256" key="1">
    <source>
        <dbReference type="SAM" id="MobiDB-lite"/>
    </source>
</evidence>
<name>A0ABP4SU64_9ACTN</name>
<dbReference type="EMBL" id="BAAAMU010000102">
    <property type="protein sequence ID" value="GAA1675230.1"/>
    <property type="molecule type" value="Genomic_DNA"/>
</dbReference>
<proteinExistence type="predicted"/>
<accession>A0ABP4SU64</accession>
<dbReference type="Proteomes" id="UP001500064">
    <property type="component" value="Unassembled WGS sequence"/>
</dbReference>
<comment type="caution">
    <text evidence="2">The sequence shown here is derived from an EMBL/GenBank/DDBJ whole genome shotgun (WGS) entry which is preliminary data.</text>
</comment>
<evidence type="ECO:0000313" key="3">
    <source>
        <dbReference type="Proteomes" id="UP001500064"/>
    </source>
</evidence>
<feature type="region of interest" description="Disordered" evidence="1">
    <location>
        <begin position="91"/>
        <end position="134"/>
    </location>
</feature>
<protein>
    <recommendedName>
        <fullName evidence="4">Peptidase MA-like domain-containing protein</fullName>
    </recommendedName>
</protein>
<dbReference type="RefSeq" id="WP_346112591.1">
    <property type="nucleotide sequence ID" value="NZ_BAAAMU010000102.1"/>
</dbReference>
<feature type="region of interest" description="Disordered" evidence="1">
    <location>
        <begin position="1"/>
        <end position="32"/>
    </location>
</feature>
<evidence type="ECO:0000313" key="2">
    <source>
        <dbReference type="EMBL" id="GAA1675230.1"/>
    </source>
</evidence>
<reference evidence="3" key="1">
    <citation type="journal article" date="2019" name="Int. J. Syst. Evol. Microbiol.">
        <title>The Global Catalogue of Microorganisms (GCM) 10K type strain sequencing project: providing services to taxonomists for standard genome sequencing and annotation.</title>
        <authorList>
            <consortium name="The Broad Institute Genomics Platform"/>
            <consortium name="The Broad Institute Genome Sequencing Center for Infectious Disease"/>
            <person name="Wu L."/>
            <person name="Ma J."/>
        </authorList>
    </citation>
    <scope>NUCLEOTIDE SEQUENCE [LARGE SCALE GENOMIC DNA]</scope>
    <source>
        <strain evidence="3">JCM 13929</strain>
    </source>
</reference>
<sequence length="342" mass="35124">MARPDGAPDGPGGRNGGADRAGEGGAGSAGMKSVRVRLRSGFVSEQVSRRAVVACLLLIASGGAPLHDSPILPPEARDLWPGRGTVIRRGRLSTVVGSGASSGGEDARGAADDDKGGGKGGDGKDGGGSGGGGLEELAVRADRAGLRVARVLGRPVRPLVIVPDSAQEAARLARVARVDGLAAMADGGRVIVVPELFATLTPTGKDVVLAHELTHVAAGTDGLPIWLYEGFADYVGYRDAGLPVTTVAAELAAEVRAGRLPDALPGSADFAADGRDPARPARAYQEAWLACRFLADRFGEETLVRLYRAARTTGADRALAARGLTVATLTARWRAYVRDQLG</sequence>
<organism evidence="2 3">
    <name type="scientific">Nonomuraea maheshkhaliensis</name>
    <dbReference type="NCBI Taxonomy" id="419590"/>
    <lineage>
        <taxon>Bacteria</taxon>
        <taxon>Bacillati</taxon>
        <taxon>Actinomycetota</taxon>
        <taxon>Actinomycetes</taxon>
        <taxon>Streptosporangiales</taxon>
        <taxon>Streptosporangiaceae</taxon>
        <taxon>Nonomuraea</taxon>
    </lineage>
</organism>
<keyword evidence="3" id="KW-1185">Reference proteome</keyword>
<gene>
    <name evidence="2" type="ORF">GCM10009733_085280</name>
</gene>
<evidence type="ECO:0008006" key="4">
    <source>
        <dbReference type="Google" id="ProtNLM"/>
    </source>
</evidence>